<organism evidence="1 2">
    <name type="scientific">Xylaria curta</name>
    <dbReference type="NCBI Taxonomy" id="42375"/>
    <lineage>
        <taxon>Eukaryota</taxon>
        <taxon>Fungi</taxon>
        <taxon>Dikarya</taxon>
        <taxon>Ascomycota</taxon>
        <taxon>Pezizomycotina</taxon>
        <taxon>Sordariomycetes</taxon>
        <taxon>Xylariomycetidae</taxon>
        <taxon>Xylariales</taxon>
        <taxon>Xylariaceae</taxon>
        <taxon>Xylaria</taxon>
    </lineage>
</organism>
<comment type="caution">
    <text evidence="1">The sequence shown here is derived from an EMBL/GenBank/DDBJ whole genome shotgun (WGS) entry which is preliminary data.</text>
</comment>
<keyword evidence="2" id="KW-1185">Reference proteome</keyword>
<gene>
    <name evidence="1" type="ORF">NUW58_g305</name>
</gene>
<evidence type="ECO:0000313" key="2">
    <source>
        <dbReference type="Proteomes" id="UP001143856"/>
    </source>
</evidence>
<name>A0ACC1PPR2_9PEZI</name>
<sequence length="701" mass="79038">MVKKPALMFSDGTTPGENDIVIALMGMTGSGKSSLIGLCTDQEIEIGHDLKSCTRDVETYIFHHPTLRAGRVYLVDTPGFDDTNRKDTEILRTLGAWLTATYTSGIKLSGIIYCHRINQTRMQGSALKNIQLFRSLCGDDALSKVVLVTTMWDIETFDIAEKREKELRETNKYWGGADEAKGSRVLRHYNTQHSAFALIETFIKDDSKIVLSIQKEMVDNQKSLDKTKAGKDIQDMLEEQNASLRTEIQNVKSELREALRAKDEELAEVMRELRLEHEKTLQQVLDNQQRLQATMQQLHESKSTDLEAKLEGERHLRRPRMPSKLPNGVPGSASDTDQVMGATQPSETLPYHRLSEIRIKKMHGVALFCSDPDTWAYFEISPDGHYLAVPQGRAVVLLAIATGRGIEYWENPGSAHPLRPGFFSSDGLTLLLLCNETGTTYKAEWEQANFQEWFTFSKHLSHLAAISKDFMFRVDVFAERISVISLASGERHGLGWTPEVPEPPKASDLEFCCFAKRDKLLVCGDRLHIYFFSTWDWRLLRVAQIPASIGLDLPVITGFLSDDTFMLGLAVRGWDEQCTEYAKGPVKVSFFELSGPIPEYISTFECNSWPSQCFEVLALVSLSFNGSYFAQLDPDEGTVAIFNVASGRVLLKESLSDIFEDSSLGDLDSGPNRFEALRFFSSDDNLIFMTWRGYYVTRLIN</sequence>
<proteinExistence type="predicted"/>
<dbReference type="EMBL" id="JAPDGR010000025">
    <property type="protein sequence ID" value="KAJ2998470.1"/>
    <property type="molecule type" value="Genomic_DNA"/>
</dbReference>
<reference evidence="1" key="1">
    <citation type="submission" date="2022-10" db="EMBL/GenBank/DDBJ databases">
        <title>Genome Sequence of Xylaria curta.</title>
        <authorList>
            <person name="Buettner E."/>
        </authorList>
    </citation>
    <scope>NUCLEOTIDE SEQUENCE</scope>
    <source>
        <strain evidence="1">Babe10</strain>
    </source>
</reference>
<evidence type="ECO:0000313" key="1">
    <source>
        <dbReference type="EMBL" id="KAJ2998470.1"/>
    </source>
</evidence>
<accession>A0ACC1PPR2</accession>
<protein>
    <submittedName>
        <fullName evidence="1">Uncharacterized protein</fullName>
    </submittedName>
</protein>
<dbReference type="Proteomes" id="UP001143856">
    <property type="component" value="Unassembled WGS sequence"/>
</dbReference>